<dbReference type="Pfam" id="PF13456">
    <property type="entry name" value="RVT_3"/>
    <property type="match status" value="1"/>
</dbReference>
<dbReference type="Proteomes" id="UP001499967">
    <property type="component" value="Unassembled WGS sequence"/>
</dbReference>
<dbReference type="InterPro" id="IPR036397">
    <property type="entry name" value="RNaseH_sf"/>
</dbReference>
<sequence length="137" mass="14758">MKVVVEADGGSRGNPGPAGYGAVVLDPDTDEVLVERAEGLGVTTNNVAEYRGLIAGLRAAAELGATDVEVRMDSKLVVEQMCGRWKIKHPAMRPLAEEASELVREIGSVRFQWIPRLRNSRADALANQAMDSQAADR</sequence>
<dbReference type="CDD" id="cd09279">
    <property type="entry name" value="RNase_HI_like"/>
    <property type="match status" value="1"/>
</dbReference>
<evidence type="ECO:0000313" key="3">
    <source>
        <dbReference type="Proteomes" id="UP001499967"/>
    </source>
</evidence>
<accession>A0ABN1NHB5</accession>
<feature type="domain" description="RNase H type-1" evidence="1">
    <location>
        <begin position="1"/>
        <end position="135"/>
    </location>
</feature>
<keyword evidence="3" id="KW-1185">Reference proteome</keyword>
<dbReference type="PANTHER" id="PTHR46387:SF2">
    <property type="entry name" value="RIBONUCLEASE HI"/>
    <property type="match status" value="1"/>
</dbReference>
<dbReference type="PANTHER" id="PTHR46387">
    <property type="entry name" value="POLYNUCLEOTIDYL TRANSFERASE, RIBONUCLEASE H-LIKE SUPERFAMILY PROTEIN"/>
    <property type="match status" value="1"/>
</dbReference>
<dbReference type="InterPro" id="IPR012337">
    <property type="entry name" value="RNaseH-like_sf"/>
</dbReference>
<reference evidence="2 3" key="1">
    <citation type="journal article" date="2019" name="Int. J. Syst. Evol. Microbiol.">
        <title>The Global Catalogue of Microorganisms (GCM) 10K type strain sequencing project: providing services to taxonomists for standard genome sequencing and annotation.</title>
        <authorList>
            <consortium name="The Broad Institute Genomics Platform"/>
            <consortium name="The Broad Institute Genome Sequencing Center for Infectious Disease"/>
            <person name="Wu L."/>
            <person name="Ma J."/>
        </authorList>
    </citation>
    <scope>NUCLEOTIDE SEQUENCE [LARGE SCALE GENOMIC DNA]</scope>
    <source>
        <strain evidence="2 3">JCM 11117</strain>
    </source>
</reference>
<name>A0ABN1NHB5_9PSEU</name>
<evidence type="ECO:0000259" key="1">
    <source>
        <dbReference type="PROSITE" id="PS50879"/>
    </source>
</evidence>
<dbReference type="SUPFAM" id="SSF53098">
    <property type="entry name" value="Ribonuclease H-like"/>
    <property type="match status" value="1"/>
</dbReference>
<organism evidence="2 3">
    <name type="scientific">Pseudonocardia zijingensis</name>
    <dbReference type="NCBI Taxonomy" id="153376"/>
    <lineage>
        <taxon>Bacteria</taxon>
        <taxon>Bacillati</taxon>
        <taxon>Actinomycetota</taxon>
        <taxon>Actinomycetes</taxon>
        <taxon>Pseudonocardiales</taxon>
        <taxon>Pseudonocardiaceae</taxon>
        <taxon>Pseudonocardia</taxon>
    </lineage>
</organism>
<dbReference type="EMBL" id="BAAAHP010000300">
    <property type="protein sequence ID" value="GAA0906566.1"/>
    <property type="molecule type" value="Genomic_DNA"/>
</dbReference>
<evidence type="ECO:0000313" key="2">
    <source>
        <dbReference type="EMBL" id="GAA0906566.1"/>
    </source>
</evidence>
<dbReference type="InterPro" id="IPR002156">
    <property type="entry name" value="RNaseH_domain"/>
</dbReference>
<comment type="caution">
    <text evidence="2">The sequence shown here is derived from an EMBL/GenBank/DDBJ whole genome shotgun (WGS) entry which is preliminary data.</text>
</comment>
<dbReference type="PROSITE" id="PS50879">
    <property type="entry name" value="RNASE_H_1"/>
    <property type="match status" value="1"/>
</dbReference>
<protein>
    <recommendedName>
        <fullName evidence="1">RNase H type-1 domain-containing protein</fullName>
    </recommendedName>
</protein>
<gene>
    <name evidence="2" type="ORF">GCM10009559_74990</name>
</gene>
<proteinExistence type="predicted"/>
<dbReference type="Gene3D" id="3.30.420.10">
    <property type="entry name" value="Ribonuclease H-like superfamily/Ribonuclease H"/>
    <property type="match status" value="1"/>
</dbReference>